<accession>A0A8C3SAR8</accession>
<dbReference type="PANTHER" id="PTHR19367:SF45">
    <property type="entry name" value="IG-LIKE DOMAIN-CONTAINING PROTEIN"/>
    <property type="match status" value="1"/>
</dbReference>
<dbReference type="Pfam" id="PF07686">
    <property type="entry name" value="V-set"/>
    <property type="match status" value="1"/>
</dbReference>
<dbReference type="SMART" id="SM00406">
    <property type="entry name" value="IGv"/>
    <property type="match status" value="1"/>
</dbReference>
<keyword evidence="5" id="KW-1279">T cell receptor</keyword>
<evidence type="ECO:0000256" key="3">
    <source>
        <dbReference type="ARBA" id="ARBA00023170"/>
    </source>
</evidence>
<protein>
    <recommendedName>
        <fullName evidence="6">Ig-like domain-containing protein</fullName>
    </recommendedName>
</protein>
<dbReference type="PROSITE" id="PS50835">
    <property type="entry name" value="IG_LIKE"/>
    <property type="match status" value="1"/>
</dbReference>
<name>A0A8C3SAR8_CHESE</name>
<keyword evidence="1" id="KW-0732">Signal</keyword>
<dbReference type="InterPro" id="IPR051287">
    <property type="entry name" value="TCR_variable_region"/>
</dbReference>
<dbReference type="InterPro" id="IPR036179">
    <property type="entry name" value="Ig-like_dom_sf"/>
</dbReference>
<dbReference type="Proteomes" id="UP000694403">
    <property type="component" value="Unplaced"/>
</dbReference>
<dbReference type="InterPro" id="IPR003599">
    <property type="entry name" value="Ig_sub"/>
</dbReference>
<evidence type="ECO:0000313" key="7">
    <source>
        <dbReference type="Ensembl" id="ENSCSRP00000012341.1"/>
    </source>
</evidence>
<dbReference type="Gene3D" id="2.60.40.10">
    <property type="entry name" value="Immunoglobulins"/>
    <property type="match status" value="1"/>
</dbReference>
<dbReference type="SMART" id="SM00409">
    <property type="entry name" value="IG"/>
    <property type="match status" value="1"/>
</dbReference>
<evidence type="ECO:0000313" key="8">
    <source>
        <dbReference type="Proteomes" id="UP000694403"/>
    </source>
</evidence>
<evidence type="ECO:0000256" key="4">
    <source>
        <dbReference type="ARBA" id="ARBA00023319"/>
    </source>
</evidence>
<dbReference type="GO" id="GO:0042101">
    <property type="term" value="C:T cell receptor complex"/>
    <property type="evidence" value="ECO:0007669"/>
    <property type="project" value="UniProtKB-KW"/>
</dbReference>
<evidence type="ECO:0000256" key="1">
    <source>
        <dbReference type="ARBA" id="ARBA00022729"/>
    </source>
</evidence>
<dbReference type="InterPro" id="IPR013783">
    <property type="entry name" value="Ig-like_fold"/>
</dbReference>
<evidence type="ECO:0000256" key="5">
    <source>
        <dbReference type="ARBA" id="ARBA00043266"/>
    </source>
</evidence>
<dbReference type="PANTHER" id="PTHR19367">
    <property type="entry name" value="T-CELL RECEPTOR ALPHA CHAIN V REGION"/>
    <property type="match status" value="1"/>
</dbReference>
<dbReference type="Ensembl" id="ENSCSRT00000012829.1">
    <property type="protein sequence ID" value="ENSCSRP00000012341.1"/>
    <property type="gene ID" value="ENSCSRG00000009291.1"/>
</dbReference>
<feature type="domain" description="Ig-like" evidence="6">
    <location>
        <begin position="17"/>
        <end position="108"/>
    </location>
</feature>
<dbReference type="AlphaFoldDB" id="A0A8C3SAR8"/>
<proteinExistence type="predicted"/>
<organism evidence="7 8">
    <name type="scientific">Chelydra serpentina</name>
    <name type="common">Snapping turtle</name>
    <name type="synonym">Testudo serpentina</name>
    <dbReference type="NCBI Taxonomy" id="8475"/>
    <lineage>
        <taxon>Eukaryota</taxon>
        <taxon>Metazoa</taxon>
        <taxon>Chordata</taxon>
        <taxon>Craniata</taxon>
        <taxon>Vertebrata</taxon>
        <taxon>Euteleostomi</taxon>
        <taxon>Archelosauria</taxon>
        <taxon>Testudinata</taxon>
        <taxon>Testudines</taxon>
        <taxon>Cryptodira</taxon>
        <taxon>Durocryptodira</taxon>
        <taxon>Americhelydia</taxon>
        <taxon>Chelydroidea</taxon>
        <taxon>Chelydridae</taxon>
        <taxon>Chelydra</taxon>
    </lineage>
</organism>
<reference evidence="7" key="2">
    <citation type="submission" date="2025-09" db="UniProtKB">
        <authorList>
            <consortium name="Ensembl"/>
        </authorList>
    </citation>
    <scope>IDENTIFICATION</scope>
</reference>
<reference evidence="7" key="1">
    <citation type="submission" date="2025-08" db="UniProtKB">
        <authorList>
            <consortium name="Ensembl"/>
        </authorList>
    </citation>
    <scope>IDENTIFICATION</scope>
</reference>
<dbReference type="InterPro" id="IPR007110">
    <property type="entry name" value="Ig-like_dom"/>
</dbReference>
<dbReference type="GO" id="GO:0002250">
    <property type="term" value="P:adaptive immune response"/>
    <property type="evidence" value="ECO:0007669"/>
    <property type="project" value="UniProtKB-KW"/>
</dbReference>
<sequence>NLGVYIKRRVICSSMEDAVTQTQPSVSVVEHESVTLDCTYETAASNYYLYWYKQHPGESLIFLFWQHSGGAKRNAAGERFSVNLEKSKSSVSLRITALELGDAAMHFCAFSRDTVLKFIGSPEQKPDTSLLLKETDSCKRS</sequence>
<keyword evidence="5" id="KW-0391">Immunity</keyword>
<keyword evidence="3" id="KW-0675">Receptor</keyword>
<dbReference type="InterPro" id="IPR013106">
    <property type="entry name" value="Ig_V-set"/>
</dbReference>
<evidence type="ECO:0000256" key="2">
    <source>
        <dbReference type="ARBA" id="ARBA00023130"/>
    </source>
</evidence>
<evidence type="ECO:0000259" key="6">
    <source>
        <dbReference type="PROSITE" id="PS50835"/>
    </source>
</evidence>
<keyword evidence="4" id="KW-0393">Immunoglobulin domain</keyword>
<dbReference type="SUPFAM" id="SSF48726">
    <property type="entry name" value="Immunoglobulin"/>
    <property type="match status" value="1"/>
</dbReference>
<keyword evidence="2" id="KW-1064">Adaptive immunity</keyword>
<keyword evidence="8" id="KW-1185">Reference proteome</keyword>